<name>A0A511M9F9_9NOCA</name>
<dbReference type="EMBL" id="BJXA01000008">
    <property type="protein sequence ID" value="GEM37270.1"/>
    <property type="molecule type" value="Genomic_DNA"/>
</dbReference>
<keyword evidence="2" id="KW-1185">Reference proteome</keyword>
<dbReference type="AlphaFoldDB" id="A0A511M9F9"/>
<protein>
    <recommendedName>
        <fullName evidence="3">ESAT-6-like protein</fullName>
    </recommendedName>
</protein>
<dbReference type="Gene3D" id="1.10.287.1060">
    <property type="entry name" value="ESAT-6-like"/>
    <property type="match status" value="1"/>
</dbReference>
<evidence type="ECO:0000313" key="1">
    <source>
        <dbReference type="EMBL" id="GEM37270.1"/>
    </source>
</evidence>
<organism evidence="1 2">
    <name type="scientific">Nocardia ninae NBRC 108245</name>
    <dbReference type="NCBI Taxonomy" id="1210091"/>
    <lineage>
        <taxon>Bacteria</taxon>
        <taxon>Bacillati</taxon>
        <taxon>Actinomycetota</taxon>
        <taxon>Actinomycetes</taxon>
        <taxon>Mycobacteriales</taxon>
        <taxon>Nocardiaceae</taxon>
        <taxon>Nocardia</taxon>
    </lineage>
</organism>
<dbReference type="InterPro" id="IPR010310">
    <property type="entry name" value="T7SS_ESAT-6-like"/>
</dbReference>
<evidence type="ECO:0000313" key="2">
    <source>
        <dbReference type="Proteomes" id="UP000321424"/>
    </source>
</evidence>
<sequence length="102" mass="11221">MRSSPEQMHTTADRMAARAEEFWTDIDALSKQAAALMASDWIGEAAETHAALWTEWVDSARKVAVALSEDAVLIHQAANALTKTDQANADDLTYIRFNLDDA</sequence>
<reference evidence="1 2" key="1">
    <citation type="submission" date="2019-07" db="EMBL/GenBank/DDBJ databases">
        <title>Whole genome shotgun sequence of Nocardia ninae NBRC 108245.</title>
        <authorList>
            <person name="Hosoyama A."/>
            <person name="Uohara A."/>
            <person name="Ohji S."/>
            <person name="Ichikawa N."/>
        </authorList>
    </citation>
    <scope>NUCLEOTIDE SEQUENCE [LARGE SCALE GENOMIC DNA]</scope>
    <source>
        <strain evidence="1 2">NBRC 108245</strain>
    </source>
</reference>
<evidence type="ECO:0008006" key="3">
    <source>
        <dbReference type="Google" id="ProtNLM"/>
    </source>
</evidence>
<dbReference type="InterPro" id="IPR036689">
    <property type="entry name" value="ESAT-6-like_sf"/>
</dbReference>
<accession>A0A511M9F9</accession>
<gene>
    <name evidence="1" type="ORF">NN4_17890</name>
</gene>
<dbReference type="SUPFAM" id="SSF140453">
    <property type="entry name" value="EsxAB dimer-like"/>
    <property type="match status" value="1"/>
</dbReference>
<dbReference type="Pfam" id="PF06013">
    <property type="entry name" value="WXG100"/>
    <property type="match status" value="1"/>
</dbReference>
<comment type="caution">
    <text evidence="1">The sequence shown here is derived from an EMBL/GenBank/DDBJ whole genome shotgun (WGS) entry which is preliminary data.</text>
</comment>
<dbReference type="OrthoDB" id="4552948at2"/>
<dbReference type="RefSeq" id="WP_147129434.1">
    <property type="nucleotide sequence ID" value="NZ_BJXA01000008.1"/>
</dbReference>
<dbReference type="Proteomes" id="UP000321424">
    <property type="component" value="Unassembled WGS sequence"/>
</dbReference>
<proteinExistence type="predicted"/>